<feature type="chain" id="PRO_5034732491" evidence="2">
    <location>
        <begin position="21"/>
        <end position="623"/>
    </location>
</feature>
<dbReference type="GeneID" id="111114516"/>
<proteinExistence type="predicted"/>
<evidence type="ECO:0000256" key="1">
    <source>
        <dbReference type="SAM" id="Phobius"/>
    </source>
</evidence>
<feature type="domain" description="LolA-like" evidence="3">
    <location>
        <begin position="35"/>
        <end position="236"/>
    </location>
</feature>
<gene>
    <name evidence="6" type="primary">LOC111114516</name>
</gene>
<feature type="transmembrane region" description="Helical" evidence="1">
    <location>
        <begin position="598"/>
        <end position="622"/>
    </location>
</feature>
<dbReference type="Pfam" id="PF25899">
    <property type="entry name" value="DUF7959"/>
    <property type="match status" value="1"/>
</dbReference>
<evidence type="ECO:0000259" key="4">
    <source>
        <dbReference type="Pfam" id="PF25899"/>
    </source>
</evidence>
<dbReference type="InterPro" id="IPR058831">
    <property type="entry name" value="LolA-like_dom_2nd"/>
</dbReference>
<evidence type="ECO:0000313" key="6">
    <source>
        <dbReference type="RefSeq" id="XP_022308560.1"/>
    </source>
</evidence>
<reference evidence="6" key="1">
    <citation type="submission" date="2025-08" db="UniProtKB">
        <authorList>
            <consortium name="RefSeq"/>
        </authorList>
    </citation>
    <scope>IDENTIFICATION</scope>
    <source>
        <tissue evidence="6">Whole sample</tissue>
    </source>
</reference>
<evidence type="ECO:0000259" key="3">
    <source>
        <dbReference type="Pfam" id="PF25898"/>
    </source>
</evidence>
<dbReference type="PANTHER" id="PTHR36902:SF1">
    <property type="entry name" value="ENRICHED IN SURFACE-LABELED PROTEOME PROTEIN 9"/>
    <property type="match status" value="1"/>
</dbReference>
<keyword evidence="1" id="KW-0812">Transmembrane</keyword>
<dbReference type="PANTHER" id="PTHR36902">
    <property type="entry name" value="ENRICHED IN SURFACE-LABELED PROTEOME PROTEIN 9"/>
    <property type="match status" value="1"/>
</dbReference>
<feature type="domain" description="DUF7959" evidence="4">
    <location>
        <begin position="473"/>
        <end position="557"/>
    </location>
</feature>
<feature type="domain" description="LolA-like" evidence="3">
    <location>
        <begin position="239"/>
        <end position="454"/>
    </location>
</feature>
<dbReference type="Proteomes" id="UP000694844">
    <property type="component" value="Chromosome 9"/>
</dbReference>
<sequence>MIRGLICLASVLTIAAGLHGKDTSVCNGDPVSSVPNRPRPNVTNTFSAHIQCIIMNKNETTDIHEWFDEDLNEGRVRQLMQGIQLDAWYSYNTNEFIASVPGGGCMVQPLSTSGQRFLLGYDSGNGGKIFSAAQSLHMSGRGITEVYMGLSNVRGIAVDVWQSCQYWKNMDATMNVYWYFSAANPLWDTALGVQTPVAARVTGTIYDPPSYSVGRKFDHWYEFFHYRQTIHSSRVFETPAGLQCQGRKNTKNLPTMPPSFSFMSEYVDKTRKLISFMKEYYSFTEKMVMYYQRPLPSDNSPYGTNDLREIHDFNTGVAYIIDTMYGNCTVKPIQQTFDTKYVDKNHLKIRNAREFFYFDVINYTYQGVHKVRNIDCNSWVGVRTNWPTPGVNSTWQWYFATNQWLEVNTGASQEGTPVQLVIDAPQAAYHNEYNIYNFNVHTPDVLKFDISQCYVNRNRRKFQLTFSGDYKSAVDGNLETFKYNIMKSLVSTLSVSAIRISNLNVYYSPTDIIVSFEILDVAPIVGDVLNRAQETPLDVAATTLKTKVQNSQFAIALDSKVFPNIPAMVPIKQSFTETTYISNQGQTAASQTGYAPGAMAAVGITLPLVGGALGGVFAYFFFK</sequence>
<keyword evidence="1" id="KW-1133">Transmembrane helix</keyword>
<keyword evidence="2" id="KW-0732">Signal</keyword>
<dbReference type="OrthoDB" id="5983572at2759"/>
<name>A0A8B8BZ24_CRAVI</name>
<evidence type="ECO:0000313" key="5">
    <source>
        <dbReference type="Proteomes" id="UP000694844"/>
    </source>
</evidence>
<dbReference type="AlphaFoldDB" id="A0A8B8BZ24"/>
<accession>A0A8B8BZ24</accession>
<keyword evidence="1" id="KW-0472">Membrane</keyword>
<protein>
    <submittedName>
        <fullName evidence="6">Uncharacterized protein LOC111114516</fullName>
    </submittedName>
</protein>
<keyword evidence="5" id="KW-1185">Reference proteome</keyword>
<dbReference type="InterPro" id="IPR058265">
    <property type="entry name" value="DUF7959"/>
</dbReference>
<dbReference type="RefSeq" id="XP_022308560.1">
    <property type="nucleotide sequence ID" value="XM_022452852.1"/>
</dbReference>
<feature type="signal peptide" evidence="2">
    <location>
        <begin position="1"/>
        <end position="20"/>
    </location>
</feature>
<dbReference type="Pfam" id="PF25898">
    <property type="entry name" value="LolA_2nd_metazoa"/>
    <property type="match status" value="2"/>
</dbReference>
<dbReference type="KEGG" id="cvn:111114516"/>
<evidence type="ECO:0000256" key="2">
    <source>
        <dbReference type="SAM" id="SignalP"/>
    </source>
</evidence>
<organism evidence="5 6">
    <name type="scientific">Crassostrea virginica</name>
    <name type="common">Eastern oyster</name>
    <dbReference type="NCBI Taxonomy" id="6565"/>
    <lineage>
        <taxon>Eukaryota</taxon>
        <taxon>Metazoa</taxon>
        <taxon>Spiralia</taxon>
        <taxon>Lophotrochozoa</taxon>
        <taxon>Mollusca</taxon>
        <taxon>Bivalvia</taxon>
        <taxon>Autobranchia</taxon>
        <taxon>Pteriomorphia</taxon>
        <taxon>Ostreida</taxon>
        <taxon>Ostreoidea</taxon>
        <taxon>Ostreidae</taxon>
        <taxon>Crassostrea</taxon>
    </lineage>
</organism>